<dbReference type="Gene3D" id="3.30.565.10">
    <property type="entry name" value="Histidine kinase-like ATPase, C-terminal domain"/>
    <property type="match status" value="1"/>
</dbReference>
<feature type="domain" description="Histidine kinase" evidence="6">
    <location>
        <begin position="175"/>
        <end position="394"/>
    </location>
</feature>
<keyword evidence="8" id="KW-0418">Kinase</keyword>
<dbReference type="PANTHER" id="PTHR43547">
    <property type="entry name" value="TWO-COMPONENT HISTIDINE KINASE"/>
    <property type="match status" value="1"/>
</dbReference>
<name>A0A6C0GL77_9BACT</name>
<dbReference type="InterPro" id="IPR005467">
    <property type="entry name" value="His_kinase_dom"/>
</dbReference>
<dbReference type="PROSITE" id="PS50110">
    <property type="entry name" value="RESPONSE_REGULATORY"/>
    <property type="match status" value="1"/>
</dbReference>
<dbReference type="PRINTS" id="PR00344">
    <property type="entry name" value="BCTRLSENSOR"/>
</dbReference>
<keyword evidence="3 4" id="KW-0597">Phosphoprotein</keyword>
<evidence type="ECO:0000313" key="9">
    <source>
        <dbReference type="Proteomes" id="UP000480178"/>
    </source>
</evidence>
<gene>
    <name evidence="8" type="ORF">GXP67_19860</name>
</gene>
<dbReference type="Gene3D" id="3.40.50.2300">
    <property type="match status" value="1"/>
</dbReference>
<dbReference type="Proteomes" id="UP000480178">
    <property type="component" value="Chromosome"/>
</dbReference>
<dbReference type="InterPro" id="IPR036890">
    <property type="entry name" value="HATPase_C_sf"/>
</dbReference>
<dbReference type="SMART" id="SM00388">
    <property type="entry name" value="HisKA"/>
    <property type="match status" value="1"/>
</dbReference>
<dbReference type="SUPFAM" id="SSF55874">
    <property type="entry name" value="ATPase domain of HSP90 chaperone/DNA topoisomerase II/histidine kinase"/>
    <property type="match status" value="1"/>
</dbReference>
<dbReference type="EC" id="2.7.13.3" evidence="2"/>
<dbReference type="Gene3D" id="1.10.287.130">
    <property type="match status" value="1"/>
</dbReference>
<dbReference type="InterPro" id="IPR004358">
    <property type="entry name" value="Sig_transdc_His_kin-like_C"/>
</dbReference>
<organism evidence="8 9">
    <name type="scientific">Rhodocytophaga rosea</name>
    <dbReference type="NCBI Taxonomy" id="2704465"/>
    <lineage>
        <taxon>Bacteria</taxon>
        <taxon>Pseudomonadati</taxon>
        <taxon>Bacteroidota</taxon>
        <taxon>Cytophagia</taxon>
        <taxon>Cytophagales</taxon>
        <taxon>Rhodocytophagaceae</taxon>
        <taxon>Rhodocytophaga</taxon>
    </lineage>
</organism>
<proteinExistence type="predicted"/>
<evidence type="ECO:0000256" key="3">
    <source>
        <dbReference type="ARBA" id="ARBA00022553"/>
    </source>
</evidence>
<feature type="domain" description="Response regulatory" evidence="7">
    <location>
        <begin position="7"/>
        <end position="121"/>
    </location>
</feature>
<dbReference type="InterPro" id="IPR036097">
    <property type="entry name" value="HisK_dim/P_sf"/>
</dbReference>
<protein>
    <recommendedName>
        <fullName evidence="2">histidine kinase</fullName>
        <ecNumber evidence="2">2.7.13.3</ecNumber>
    </recommendedName>
</protein>
<dbReference type="CDD" id="cd17569">
    <property type="entry name" value="REC_HupR-like"/>
    <property type="match status" value="1"/>
</dbReference>
<dbReference type="Pfam" id="PF00072">
    <property type="entry name" value="Response_reg"/>
    <property type="match status" value="1"/>
</dbReference>
<dbReference type="SUPFAM" id="SSF47384">
    <property type="entry name" value="Homodimeric domain of signal transducing histidine kinase"/>
    <property type="match status" value="1"/>
</dbReference>
<dbReference type="CDD" id="cd00082">
    <property type="entry name" value="HisKA"/>
    <property type="match status" value="1"/>
</dbReference>
<evidence type="ECO:0000259" key="7">
    <source>
        <dbReference type="PROSITE" id="PS50110"/>
    </source>
</evidence>
<dbReference type="InterPro" id="IPR003661">
    <property type="entry name" value="HisK_dim/P_dom"/>
</dbReference>
<keyword evidence="8" id="KW-0808">Transferase</keyword>
<dbReference type="Pfam" id="PF02518">
    <property type="entry name" value="HATPase_c"/>
    <property type="match status" value="1"/>
</dbReference>
<dbReference type="InterPro" id="IPR001789">
    <property type="entry name" value="Sig_transdc_resp-reg_receiver"/>
</dbReference>
<dbReference type="InterPro" id="IPR003594">
    <property type="entry name" value="HATPase_dom"/>
</dbReference>
<dbReference type="InterPro" id="IPR011006">
    <property type="entry name" value="CheY-like_superfamily"/>
</dbReference>
<accession>A0A6C0GL77</accession>
<dbReference type="AlphaFoldDB" id="A0A6C0GL77"/>
<evidence type="ECO:0000256" key="1">
    <source>
        <dbReference type="ARBA" id="ARBA00000085"/>
    </source>
</evidence>
<dbReference type="KEGG" id="rhoz:GXP67_19860"/>
<dbReference type="SMART" id="SM00387">
    <property type="entry name" value="HATPase_c"/>
    <property type="match status" value="1"/>
</dbReference>
<dbReference type="EMBL" id="CP048222">
    <property type="protein sequence ID" value="QHT68739.1"/>
    <property type="molecule type" value="Genomic_DNA"/>
</dbReference>
<dbReference type="SUPFAM" id="SSF52172">
    <property type="entry name" value="CheY-like"/>
    <property type="match status" value="1"/>
</dbReference>
<keyword evidence="5" id="KW-0175">Coiled coil</keyword>
<dbReference type="PANTHER" id="PTHR43547:SF2">
    <property type="entry name" value="HYBRID SIGNAL TRANSDUCTION HISTIDINE KINASE C"/>
    <property type="match status" value="1"/>
</dbReference>
<reference evidence="8 9" key="1">
    <citation type="submission" date="2020-01" db="EMBL/GenBank/DDBJ databases">
        <authorList>
            <person name="Kim M.K."/>
        </authorList>
    </citation>
    <scope>NUCLEOTIDE SEQUENCE [LARGE SCALE GENOMIC DNA]</scope>
    <source>
        <strain evidence="8 9">172606-1</strain>
    </source>
</reference>
<keyword evidence="9" id="KW-1185">Reference proteome</keyword>
<dbReference type="GO" id="GO:0000155">
    <property type="term" value="F:phosphorelay sensor kinase activity"/>
    <property type="evidence" value="ECO:0007669"/>
    <property type="project" value="InterPro"/>
</dbReference>
<dbReference type="Pfam" id="PF00512">
    <property type="entry name" value="HisKA"/>
    <property type="match status" value="1"/>
</dbReference>
<evidence type="ECO:0000256" key="2">
    <source>
        <dbReference type="ARBA" id="ARBA00012438"/>
    </source>
</evidence>
<dbReference type="PROSITE" id="PS50109">
    <property type="entry name" value="HIS_KIN"/>
    <property type="match status" value="1"/>
</dbReference>
<feature type="coiled-coil region" evidence="5">
    <location>
        <begin position="134"/>
        <end position="168"/>
    </location>
</feature>
<sequence length="394" mass="44342">MPASPYKILFVDDEENNLIAFKNAFFRTYTIFTASSASQGLDVLEKYSIHLVITDQRMPQVSGLEFLTIVKEKYPLAIRMVITGYSDVEVIMRAFNELDIFHYALKPWNNQELKIIIDNALTKYQLTSDNICLIKQLQQANESLEEKVKLRTQELEQKNEEYAQLNALKDKLFSIISHDIRSPLASLSALVNMFLNYKDIFSEEEVHEAMSDMKHSLVDITEMLNNLLSWAQAQIQNTEPLLEAHSIGSTLQKNIRAYQAMAAHKNIAILTELPAGDFQVQIDENITSLILRNLISNAIKFTPEHGQIILSSVAEKEYATISVTDTGVGISEETLTKLFSNEHLITSLGTAQEKGTGLGLKLCKEYVEKQGGVISVQSRLQKGTVFSFTVPVSK</sequence>
<dbReference type="RefSeq" id="WP_162444744.1">
    <property type="nucleotide sequence ID" value="NZ_CP048222.1"/>
</dbReference>
<feature type="modified residue" description="4-aspartylphosphate" evidence="4">
    <location>
        <position position="55"/>
    </location>
</feature>
<evidence type="ECO:0000259" key="6">
    <source>
        <dbReference type="PROSITE" id="PS50109"/>
    </source>
</evidence>
<dbReference type="SMART" id="SM00448">
    <property type="entry name" value="REC"/>
    <property type="match status" value="1"/>
</dbReference>
<evidence type="ECO:0000256" key="4">
    <source>
        <dbReference type="PROSITE-ProRule" id="PRU00169"/>
    </source>
</evidence>
<evidence type="ECO:0000313" key="8">
    <source>
        <dbReference type="EMBL" id="QHT68739.1"/>
    </source>
</evidence>
<comment type="catalytic activity">
    <reaction evidence="1">
        <text>ATP + protein L-histidine = ADP + protein N-phospho-L-histidine.</text>
        <dbReference type="EC" id="2.7.13.3"/>
    </reaction>
</comment>
<evidence type="ECO:0000256" key="5">
    <source>
        <dbReference type="SAM" id="Coils"/>
    </source>
</evidence>